<dbReference type="PANTHER" id="PTHR41142">
    <property type="entry name" value="SI:DKEY-16J16.4"/>
    <property type="match status" value="1"/>
</dbReference>
<feature type="compositionally biased region" description="Basic and acidic residues" evidence="1">
    <location>
        <begin position="45"/>
        <end position="66"/>
    </location>
</feature>
<gene>
    <name evidence="3" type="primary">LOC109468154</name>
</gene>
<proteinExistence type="predicted"/>
<name>A0A6P4YJK3_BRABE</name>
<sequence>MLRFLTQKLRPLSINEVQPLESSGELEDQGYSSTDSESDNVELEGLERGRQHERNDTVRESPKLEARVSNPQPSPNQENTQACPGPSPIGTDLLRDRRTEAGEFMAVDRHSSEEELEHIIREKENMGEKRKWSQVNRWSLSGDSSGSSDDEVKDLMCGKVSSPVVFTSSPPKRHVQKVYPAQGERSQLFIARVRTVDGCASPRKRHRQAFSEAQIHAITDRPSLDFEKMQQQMLIKKPCTHGVRSRIVKIRTISNRTPPRILCDPSVFSFRPLTTLNPLTPVEEPTPTCAF</sequence>
<feature type="compositionally biased region" description="Polar residues" evidence="1">
    <location>
        <begin position="69"/>
        <end position="82"/>
    </location>
</feature>
<feature type="region of interest" description="Disordered" evidence="1">
    <location>
        <begin position="1"/>
        <end position="90"/>
    </location>
</feature>
<dbReference type="PANTHER" id="PTHR41142:SF1">
    <property type="entry name" value="SI:DKEY-16J16.4"/>
    <property type="match status" value="1"/>
</dbReference>
<protein>
    <submittedName>
        <fullName evidence="3">Uncharacterized protein LOC109468154 isoform X1</fullName>
    </submittedName>
</protein>
<evidence type="ECO:0000256" key="1">
    <source>
        <dbReference type="SAM" id="MobiDB-lite"/>
    </source>
</evidence>
<accession>A0A6P4YJK3</accession>
<dbReference type="Proteomes" id="UP000515135">
    <property type="component" value="Unplaced"/>
</dbReference>
<dbReference type="GeneID" id="109468154"/>
<dbReference type="AlphaFoldDB" id="A0A6P4YJK3"/>
<reference evidence="3" key="1">
    <citation type="submission" date="2025-08" db="UniProtKB">
        <authorList>
            <consortium name="RefSeq"/>
        </authorList>
    </citation>
    <scope>IDENTIFICATION</scope>
    <source>
        <tissue evidence="3">Gonad</tissue>
    </source>
</reference>
<dbReference type="RefSeq" id="XP_019621959.1">
    <property type="nucleotide sequence ID" value="XM_019766400.1"/>
</dbReference>
<evidence type="ECO:0000313" key="3">
    <source>
        <dbReference type="RefSeq" id="XP_019621959.1"/>
    </source>
</evidence>
<dbReference type="KEGG" id="bbel:109468154"/>
<keyword evidence="2" id="KW-1185">Reference proteome</keyword>
<organism evidence="2 3">
    <name type="scientific">Branchiostoma belcheri</name>
    <name type="common">Amphioxus</name>
    <dbReference type="NCBI Taxonomy" id="7741"/>
    <lineage>
        <taxon>Eukaryota</taxon>
        <taxon>Metazoa</taxon>
        <taxon>Chordata</taxon>
        <taxon>Cephalochordata</taxon>
        <taxon>Leptocardii</taxon>
        <taxon>Amphioxiformes</taxon>
        <taxon>Branchiostomatidae</taxon>
        <taxon>Branchiostoma</taxon>
    </lineage>
</organism>
<dbReference type="OrthoDB" id="6435011at2759"/>
<evidence type="ECO:0000313" key="2">
    <source>
        <dbReference type="Proteomes" id="UP000515135"/>
    </source>
</evidence>